<dbReference type="KEGG" id="som:SOMG_03831"/>
<evidence type="ECO:0000259" key="3">
    <source>
        <dbReference type="SMART" id="SM01155"/>
    </source>
</evidence>
<accession>A0AAE9WG52</accession>
<name>A0AAE9WG52_9SCHI</name>
<reference evidence="4 5" key="1">
    <citation type="journal article" date="2023" name="G3 (Bethesda)">
        <title>A high-quality reference genome for the fission yeast Schizosaccharomyces osmophilus.</title>
        <authorList>
            <person name="Jia G.S."/>
            <person name="Zhang W.C."/>
            <person name="Liang Y."/>
            <person name="Liu X.H."/>
            <person name="Rhind N."/>
            <person name="Pidoux A."/>
            <person name="Brysch-Herzberg M."/>
            <person name="Du L.L."/>
        </authorList>
    </citation>
    <scope>NUCLEOTIDE SEQUENCE [LARGE SCALE GENOMIC DNA]</scope>
    <source>
        <strain evidence="4 5">CBS 15793</strain>
    </source>
</reference>
<dbReference type="InterPro" id="IPR014804">
    <property type="entry name" value="Pet20-like"/>
</dbReference>
<keyword evidence="2" id="KW-0496">Mitochondrion</keyword>
<dbReference type="Proteomes" id="UP001212411">
    <property type="component" value="Chromosome 2"/>
</dbReference>
<dbReference type="SMART" id="SM01155">
    <property type="entry name" value="DUF1713"/>
    <property type="match status" value="1"/>
</dbReference>
<comment type="subcellular location">
    <subcellularLocation>
        <location evidence="1">Mitochondrion</location>
    </subcellularLocation>
</comment>
<dbReference type="Pfam" id="PF08213">
    <property type="entry name" value="COX24_C"/>
    <property type="match status" value="1"/>
</dbReference>
<feature type="domain" description="Ribosomal protein mS38 C-terminal" evidence="3">
    <location>
        <begin position="145"/>
        <end position="178"/>
    </location>
</feature>
<evidence type="ECO:0000256" key="1">
    <source>
        <dbReference type="ARBA" id="ARBA00004173"/>
    </source>
</evidence>
<proteinExistence type="predicted"/>
<dbReference type="RefSeq" id="XP_056038709.1">
    <property type="nucleotide sequence ID" value="XM_056182618.1"/>
</dbReference>
<sequence>MLKRSPLSTLIKGISSLSMRSPIPIWHVSASPVITPKYNIPTVPTTSHVSHRQIARANFFAGYRPLAPSDVSKPESVPDTNLFSIKQVGNDSQKSDEYVLSMENGVLHAQALSPTGKVTESLPVRISSQVWEQLCDTIISTTPISLTSVKRKRKLKMNKHKYKKRMRKQRALRKRLGK</sequence>
<organism evidence="4 5">
    <name type="scientific">Schizosaccharomyces osmophilus</name>
    <dbReference type="NCBI Taxonomy" id="2545709"/>
    <lineage>
        <taxon>Eukaryota</taxon>
        <taxon>Fungi</taxon>
        <taxon>Dikarya</taxon>
        <taxon>Ascomycota</taxon>
        <taxon>Taphrinomycotina</taxon>
        <taxon>Schizosaccharomycetes</taxon>
        <taxon>Schizosaccharomycetales</taxon>
        <taxon>Schizosaccharomycetaceae</taxon>
        <taxon>Schizosaccharomyces</taxon>
    </lineage>
</organism>
<evidence type="ECO:0000313" key="4">
    <source>
        <dbReference type="EMBL" id="WBW74466.1"/>
    </source>
</evidence>
<dbReference type="AlphaFoldDB" id="A0AAE9WG52"/>
<dbReference type="EMBL" id="CP115612">
    <property type="protein sequence ID" value="WBW74466.1"/>
    <property type="molecule type" value="Genomic_DNA"/>
</dbReference>
<evidence type="ECO:0000256" key="2">
    <source>
        <dbReference type="ARBA" id="ARBA00023128"/>
    </source>
</evidence>
<dbReference type="GO" id="GO:0005739">
    <property type="term" value="C:mitochondrion"/>
    <property type="evidence" value="ECO:0007669"/>
    <property type="project" value="UniProtKB-SubCell"/>
</dbReference>
<dbReference type="CDD" id="cd23699">
    <property type="entry name" value="At5g63150_CTD"/>
    <property type="match status" value="1"/>
</dbReference>
<dbReference type="Pfam" id="PF08692">
    <property type="entry name" value="Pet20"/>
    <property type="match status" value="1"/>
</dbReference>
<dbReference type="InterPro" id="IPR013177">
    <property type="entry name" value="Ribosomal_mS38_C"/>
</dbReference>
<keyword evidence="5" id="KW-1185">Reference proteome</keyword>
<gene>
    <name evidence="4" type="primary">cox24</name>
    <name evidence="4" type="ORF">SOMG_03831</name>
</gene>
<protein>
    <submittedName>
        <fullName evidence="4">Mitochondrial mRNA processing protein Cox24/Pet20</fullName>
    </submittedName>
</protein>
<dbReference type="GeneID" id="80877307"/>
<evidence type="ECO:0000313" key="5">
    <source>
        <dbReference type="Proteomes" id="UP001212411"/>
    </source>
</evidence>